<evidence type="ECO:0000256" key="1">
    <source>
        <dbReference type="ARBA" id="ARBA00004651"/>
    </source>
</evidence>
<dbReference type="GO" id="GO:0005886">
    <property type="term" value="C:plasma membrane"/>
    <property type="evidence" value="ECO:0007669"/>
    <property type="project" value="UniProtKB-SubCell"/>
</dbReference>
<protein>
    <submittedName>
        <fullName evidence="17">Glutamate receptor 1 isoform X2</fullName>
    </submittedName>
</protein>
<dbReference type="Gene3D" id="1.10.287.70">
    <property type="match status" value="1"/>
</dbReference>
<dbReference type="GeneID" id="111603400"/>
<dbReference type="GO" id="GO:0015276">
    <property type="term" value="F:ligand-gated monoatomic ion channel activity"/>
    <property type="evidence" value="ECO:0007669"/>
    <property type="project" value="InterPro"/>
</dbReference>
<evidence type="ECO:0000256" key="11">
    <source>
        <dbReference type="ARBA" id="ARBA00023303"/>
    </source>
</evidence>
<dbReference type="InterPro" id="IPR057074">
    <property type="entry name" value="IR75A_N"/>
</dbReference>
<evidence type="ECO:0000259" key="14">
    <source>
        <dbReference type="Pfam" id="PF10613"/>
    </source>
</evidence>
<comment type="subcellular location">
    <subcellularLocation>
        <location evidence="1">Cell membrane</location>
        <topology evidence="1">Multi-pass membrane protein</topology>
    </subcellularLocation>
</comment>
<dbReference type="Pfam" id="PF10613">
    <property type="entry name" value="Lig_chan-Glu_bd"/>
    <property type="match status" value="1"/>
</dbReference>
<dbReference type="PANTHER" id="PTHR42643">
    <property type="entry name" value="IONOTROPIC RECEPTOR 20A-RELATED"/>
    <property type="match status" value="1"/>
</dbReference>
<feature type="chain" id="PRO_5027081354" evidence="13">
    <location>
        <begin position="26"/>
        <end position="646"/>
    </location>
</feature>
<dbReference type="CTD" id="40891"/>
<feature type="transmembrane region" description="Helical" evidence="12">
    <location>
        <begin position="354"/>
        <end position="372"/>
    </location>
</feature>
<dbReference type="AlphaFoldDB" id="A0A6J2SZZ6"/>
<evidence type="ECO:0000256" key="4">
    <source>
        <dbReference type="ARBA" id="ARBA00022692"/>
    </source>
</evidence>
<dbReference type="Pfam" id="PF24576">
    <property type="entry name" value="IR75A_N"/>
    <property type="match status" value="1"/>
</dbReference>
<feature type="transmembrane region" description="Helical" evidence="12">
    <location>
        <begin position="420"/>
        <end position="445"/>
    </location>
</feature>
<dbReference type="SUPFAM" id="SSF53850">
    <property type="entry name" value="Periplasmic binding protein-like II"/>
    <property type="match status" value="1"/>
</dbReference>
<name>A0A6J2SZZ6_DROHY</name>
<organism evidence="16 17">
    <name type="scientific">Drosophila hydei</name>
    <name type="common">Fruit fly</name>
    <dbReference type="NCBI Taxonomy" id="7224"/>
    <lineage>
        <taxon>Eukaryota</taxon>
        <taxon>Metazoa</taxon>
        <taxon>Ecdysozoa</taxon>
        <taxon>Arthropoda</taxon>
        <taxon>Hexapoda</taxon>
        <taxon>Insecta</taxon>
        <taxon>Pterygota</taxon>
        <taxon>Neoptera</taxon>
        <taxon>Endopterygota</taxon>
        <taxon>Diptera</taxon>
        <taxon>Brachycera</taxon>
        <taxon>Muscomorpha</taxon>
        <taxon>Ephydroidea</taxon>
        <taxon>Drosophilidae</taxon>
        <taxon>Drosophila</taxon>
    </lineage>
</organism>
<evidence type="ECO:0000256" key="6">
    <source>
        <dbReference type="ARBA" id="ARBA00023065"/>
    </source>
</evidence>
<evidence type="ECO:0000256" key="2">
    <source>
        <dbReference type="ARBA" id="ARBA00022448"/>
    </source>
</evidence>
<dbReference type="Proteomes" id="UP000504633">
    <property type="component" value="Unplaced"/>
</dbReference>
<keyword evidence="7 12" id="KW-0472">Membrane</keyword>
<accession>A0A6J2SZZ6</accession>
<feature type="domain" description="Ionotropic receptor 75a N-terminal" evidence="15">
    <location>
        <begin position="29"/>
        <end position="229"/>
    </location>
</feature>
<keyword evidence="13" id="KW-0732">Signal</keyword>
<gene>
    <name evidence="17" type="primary">LOC111603400</name>
</gene>
<dbReference type="Gene3D" id="3.40.190.10">
    <property type="entry name" value="Periplasmic binding protein-like II"/>
    <property type="match status" value="1"/>
</dbReference>
<keyword evidence="3" id="KW-1003">Cell membrane</keyword>
<feature type="transmembrane region" description="Helical" evidence="12">
    <location>
        <begin position="611"/>
        <end position="635"/>
    </location>
</feature>
<evidence type="ECO:0000256" key="9">
    <source>
        <dbReference type="ARBA" id="ARBA00023180"/>
    </source>
</evidence>
<evidence type="ECO:0000313" key="16">
    <source>
        <dbReference type="Proteomes" id="UP000504633"/>
    </source>
</evidence>
<dbReference type="OrthoDB" id="413361at2759"/>
<keyword evidence="9" id="KW-0325">Glycoprotein</keyword>
<keyword evidence="10" id="KW-1071">Ligand-gated ion channel</keyword>
<keyword evidence="2" id="KW-0813">Transport</keyword>
<dbReference type="InterPro" id="IPR052192">
    <property type="entry name" value="Insect_Ionotropic_Sensory_Rcpt"/>
</dbReference>
<evidence type="ECO:0000256" key="13">
    <source>
        <dbReference type="SAM" id="SignalP"/>
    </source>
</evidence>
<keyword evidence="11" id="KW-0407">Ion channel</keyword>
<evidence type="ECO:0000256" key="5">
    <source>
        <dbReference type="ARBA" id="ARBA00022989"/>
    </source>
</evidence>
<dbReference type="PANTHER" id="PTHR42643:SF36">
    <property type="entry name" value="IONOTROPIC RECEPTOR 84A"/>
    <property type="match status" value="1"/>
</dbReference>
<feature type="signal peptide" evidence="13">
    <location>
        <begin position="1"/>
        <end position="25"/>
    </location>
</feature>
<evidence type="ECO:0000256" key="12">
    <source>
        <dbReference type="SAM" id="Phobius"/>
    </source>
</evidence>
<keyword evidence="6" id="KW-0406">Ion transport</keyword>
<reference evidence="17" key="1">
    <citation type="submission" date="2025-08" db="UniProtKB">
        <authorList>
            <consortium name="RefSeq"/>
        </authorList>
    </citation>
    <scope>IDENTIFICATION</scope>
    <source>
        <strain evidence="17">15085-1641.00</strain>
        <tissue evidence="17">Whole body</tissue>
    </source>
</reference>
<proteinExistence type="predicted"/>
<dbReference type="RefSeq" id="XP_030081730.1">
    <property type="nucleotide sequence ID" value="XM_030225870.1"/>
</dbReference>
<keyword evidence="8 17" id="KW-0675">Receptor</keyword>
<evidence type="ECO:0000256" key="10">
    <source>
        <dbReference type="ARBA" id="ARBA00023286"/>
    </source>
</evidence>
<evidence type="ECO:0000256" key="8">
    <source>
        <dbReference type="ARBA" id="ARBA00023170"/>
    </source>
</evidence>
<evidence type="ECO:0000259" key="15">
    <source>
        <dbReference type="Pfam" id="PF24576"/>
    </source>
</evidence>
<sequence length="646" mass="75158">MIKLQVKIILWIFIISATLLRGAQIENINSNELLAFEDFLRAQHLKHALLLGSGLQPRPNCTEQIENYKRLFANYRMQFFTPKKGAQFRELFYYAAPRTALLVPAFGDEHIKRWVYEAASREGFFNNSQAWLMLGYSHTSRSDEQIIMQHLSAYNINIDADITVAMRSAQAKNWMLYDVYRVAPQMPLSVEVKGHWSRAGGYQLRASYRDSWMRRRINLHNITLIGSTALIEKPAGMDDVSYLSNDRELLQLDPMQRKTYQLFLLMARMYNMSLEVRFRKTWGQLLPNGSWSGVMGHIISGEADFAICPIRFVTERHRYIQYTPALHTQFIHFLFRHPRHNSIRNIFFEPLSTEVWWCVLFLMVGSGLLLVLHVRQERRLQQPVGQAIDRPVSFVWFIMLETYLQQGPATNQFQLQSTRLLISASCIFSFMLMQFYGAFIVGSLLSDMPRSIVNLQALFESELEIGMEDIAYNFELFTNTSNQLVRDVYSHRICRNRPPNILSIEEGAQRIKRGGFAFHTAIDRLYRLLNELLDERLFCELQEIMFSPPYLGASIMPKNSPWREHLNFAILYMGETGLIGYNDRIWTVHRPDCTLFKDSEVEVDLKHFAPALFTLILAMLVSASVFMLELFFSWLKAPTKKPAARE</sequence>
<evidence type="ECO:0000256" key="3">
    <source>
        <dbReference type="ARBA" id="ARBA00022475"/>
    </source>
</evidence>
<dbReference type="InterPro" id="IPR019594">
    <property type="entry name" value="Glu/Gly-bd"/>
</dbReference>
<keyword evidence="16" id="KW-1185">Reference proteome</keyword>
<keyword evidence="4 12" id="KW-0812">Transmembrane</keyword>
<feature type="domain" description="Ionotropic glutamate receptor L-glutamate and glycine-binding" evidence="14">
    <location>
        <begin position="261"/>
        <end position="338"/>
    </location>
</feature>
<evidence type="ECO:0000313" key="17">
    <source>
        <dbReference type="RefSeq" id="XP_030081730.1"/>
    </source>
</evidence>
<keyword evidence="5 12" id="KW-1133">Transmembrane helix</keyword>
<evidence type="ECO:0000256" key="7">
    <source>
        <dbReference type="ARBA" id="ARBA00023136"/>
    </source>
</evidence>